<proteinExistence type="predicted"/>
<dbReference type="Pfam" id="PF05340">
    <property type="entry name" value="DUF740"/>
    <property type="match status" value="1"/>
</dbReference>
<dbReference type="Proteomes" id="UP000827721">
    <property type="component" value="Unassembled WGS sequence"/>
</dbReference>
<comment type="caution">
    <text evidence="1">The sequence shown here is derived from an EMBL/GenBank/DDBJ whole genome shotgun (WGS) entry which is preliminary data.</text>
</comment>
<evidence type="ECO:0000313" key="2">
    <source>
        <dbReference type="Proteomes" id="UP000827721"/>
    </source>
</evidence>
<dbReference type="InterPro" id="IPR008004">
    <property type="entry name" value="OCTOPUS-like"/>
</dbReference>
<evidence type="ECO:0000313" key="1">
    <source>
        <dbReference type="EMBL" id="KAH7567875.1"/>
    </source>
</evidence>
<keyword evidence="2" id="KW-1185">Reference proteome</keyword>
<accession>A0ABQ8HU19</accession>
<sequence>MNNGYGDENNSCCYFHPKEVVVGVCPLCLNERLLILASKQGHAHHSSSSAKVVSDKKPLAINLPKLFAFGSLLNRFEFRHSKSDDHDTCSSSSSQEDSFISIKFEENGVTSWEKGTVSNVSMEKYCSMSWSKQNKSQSVVEHAKTRASSLRWRKKIGHLLQHLRWKRSSKVAVETGGVKVMRKKGWIRILTKRGTANKGIE</sequence>
<dbReference type="PANTHER" id="PTHR35995:SF1">
    <property type="entry name" value="OS04G0690500 PROTEIN"/>
    <property type="match status" value="1"/>
</dbReference>
<dbReference type="EMBL" id="JAFEMO010000007">
    <property type="protein sequence ID" value="KAH7567875.1"/>
    <property type="molecule type" value="Genomic_DNA"/>
</dbReference>
<dbReference type="PANTHER" id="PTHR35995">
    <property type="entry name" value="OS04G0690500 PROTEIN"/>
    <property type="match status" value="1"/>
</dbReference>
<reference evidence="1 2" key="1">
    <citation type="submission" date="2021-02" db="EMBL/GenBank/DDBJ databases">
        <title>Plant Genome Project.</title>
        <authorList>
            <person name="Zhang R.-G."/>
        </authorList>
    </citation>
    <scope>NUCLEOTIDE SEQUENCE [LARGE SCALE GENOMIC DNA]</scope>
    <source>
        <tissue evidence="1">Leaves</tissue>
    </source>
</reference>
<protein>
    <submittedName>
        <fullName evidence="1">Uncharacterized protein</fullName>
    </submittedName>
</protein>
<name>A0ABQ8HU19_9ROSI</name>
<gene>
    <name evidence="1" type="ORF">JRO89_XS07G0172600</name>
</gene>
<organism evidence="1 2">
    <name type="scientific">Xanthoceras sorbifolium</name>
    <dbReference type="NCBI Taxonomy" id="99658"/>
    <lineage>
        <taxon>Eukaryota</taxon>
        <taxon>Viridiplantae</taxon>
        <taxon>Streptophyta</taxon>
        <taxon>Embryophyta</taxon>
        <taxon>Tracheophyta</taxon>
        <taxon>Spermatophyta</taxon>
        <taxon>Magnoliopsida</taxon>
        <taxon>eudicotyledons</taxon>
        <taxon>Gunneridae</taxon>
        <taxon>Pentapetalae</taxon>
        <taxon>rosids</taxon>
        <taxon>malvids</taxon>
        <taxon>Sapindales</taxon>
        <taxon>Sapindaceae</taxon>
        <taxon>Xanthoceroideae</taxon>
        <taxon>Xanthoceras</taxon>
    </lineage>
</organism>